<organism evidence="2 3">
    <name type="scientific">Nakamurella flava</name>
    <dbReference type="NCBI Taxonomy" id="2576308"/>
    <lineage>
        <taxon>Bacteria</taxon>
        <taxon>Bacillati</taxon>
        <taxon>Actinomycetota</taxon>
        <taxon>Actinomycetes</taxon>
        <taxon>Nakamurellales</taxon>
        <taxon>Nakamurellaceae</taxon>
        <taxon>Nakamurella</taxon>
    </lineage>
</organism>
<keyword evidence="3" id="KW-1185">Reference proteome</keyword>
<dbReference type="InterPro" id="IPR016181">
    <property type="entry name" value="Acyl_CoA_acyltransferase"/>
</dbReference>
<evidence type="ECO:0000313" key="2">
    <source>
        <dbReference type="EMBL" id="TKV56930.1"/>
    </source>
</evidence>
<dbReference type="EMBL" id="SZZH01000006">
    <property type="protein sequence ID" value="TKV56930.1"/>
    <property type="molecule type" value="Genomic_DNA"/>
</dbReference>
<dbReference type="RefSeq" id="WP_137451317.1">
    <property type="nucleotide sequence ID" value="NZ_SZZH01000006.1"/>
</dbReference>
<protein>
    <submittedName>
        <fullName evidence="2">GNAT family N-acetyltransferase</fullName>
    </submittedName>
</protein>
<dbReference type="PANTHER" id="PTHR43610:SF1">
    <property type="entry name" value="N-ACETYLTRANSFERASE DOMAIN-CONTAINING PROTEIN"/>
    <property type="match status" value="1"/>
</dbReference>
<sequence length="196" mass="21505">MLSTDPAPFRDKPTLIGERVVLRPFTAADIEAMGPILADPEVVRLTGSAHTSAEVAGASAELDARTLGWYRGLAARADRLDLAVVDRATDRCVGEAVLNDLDPDNDAGNFRILIGPGGRDRGLGGEATRLIVDHAFRTTGLHRIELEVYAFNPRALRVYERAGFVVEGRRRDAHRFDGERIDAIVMSVLRTEWKSD</sequence>
<gene>
    <name evidence="2" type="ORF">FDO65_19035</name>
</gene>
<dbReference type="SUPFAM" id="SSF55729">
    <property type="entry name" value="Acyl-CoA N-acyltransferases (Nat)"/>
    <property type="match status" value="1"/>
</dbReference>
<dbReference type="GO" id="GO:0016747">
    <property type="term" value="F:acyltransferase activity, transferring groups other than amino-acyl groups"/>
    <property type="evidence" value="ECO:0007669"/>
    <property type="project" value="InterPro"/>
</dbReference>
<evidence type="ECO:0000313" key="3">
    <source>
        <dbReference type="Proteomes" id="UP000306985"/>
    </source>
</evidence>
<keyword evidence="2" id="KW-0808">Transferase</keyword>
<dbReference type="Gene3D" id="3.40.630.30">
    <property type="match status" value="1"/>
</dbReference>
<reference evidence="2 3" key="1">
    <citation type="submission" date="2019-05" db="EMBL/GenBank/DDBJ databases">
        <title>Nakamurella sp. N5BH11, whole genome shotgun sequence.</title>
        <authorList>
            <person name="Tuo L."/>
        </authorList>
    </citation>
    <scope>NUCLEOTIDE SEQUENCE [LARGE SCALE GENOMIC DNA]</scope>
    <source>
        <strain evidence="2 3">N5BH11</strain>
    </source>
</reference>
<comment type="caution">
    <text evidence="2">The sequence shown here is derived from an EMBL/GenBank/DDBJ whole genome shotgun (WGS) entry which is preliminary data.</text>
</comment>
<proteinExistence type="predicted"/>
<dbReference type="AlphaFoldDB" id="A0A4U6QAH0"/>
<dbReference type="OrthoDB" id="9814648at2"/>
<dbReference type="Pfam" id="PF13302">
    <property type="entry name" value="Acetyltransf_3"/>
    <property type="match status" value="1"/>
</dbReference>
<dbReference type="PANTHER" id="PTHR43610">
    <property type="entry name" value="BLL6696 PROTEIN"/>
    <property type="match status" value="1"/>
</dbReference>
<evidence type="ECO:0000259" key="1">
    <source>
        <dbReference type="PROSITE" id="PS51186"/>
    </source>
</evidence>
<dbReference type="InterPro" id="IPR000182">
    <property type="entry name" value="GNAT_dom"/>
</dbReference>
<dbReference type="PROSITE" id="PS51186">
    <property type="entry name" value="GNAT"/>
    <property type="match status" value="1"/>
</dbReference>
<name>A0A4U6QAH0_9ACTN</name>
<accession>A0A4U6QAH0</accession>
<dbReference type="Proteomes" id="UP000306985">
    <property type="component" value="Unassembled WGS sequence"/>
</dbReference>
<feature type="domain" description="N-acetyltransferase" evidence="1">
    <location>
        <begin position="20"/>
        <end position="191"/>
    </location>
</feature>